<dbReference type="OrthoDB" id="196103at2759"/>
<comment type="similarity">
    <text evidence="2">Belongs to the unc-93 family.</text>
</comment>
<proteinExistence type="inferred from homology"/>
<evidence type="ECO:0000256" key="3">
    <source>
        <dbReference type="ARBA" id="ARBA00022692"/>
    </source>
</evidence>
<feature type="transmembrane region" description="Helical" evidence="6">
    <location>
        <begin position="53"/>
        <end position="70"/>
    </location>
</feature>
<accession>A0A8S1EV01</accession>
<gene>
    <name evidence="7" type="ORF">CBOVIS_LOCUS7424</name>
</gene>
<dbReference type="SUPFAM" id="SSF103473">
    <property type="entry name" value="MFS general substrate transporter"/>
    <property type="match status" value="1"/>
</dbReference>
<keyword evidence="8" id="KW-1185">Reference proteome</keyword>
<feature type="transmembrane region" description="Helical" evidence="6">
    <location>
        <begin position="199"/>
        <end position="218"/>
    </location>
</feature>
<evidence type="ECO:0000256" key="5">
    <source>
        <dbReference type="ARBA" id="ARBA00023136"/>
    </source>
</evidence>
<dbReference type="Gene3D" id="1.20.1250.20">
    <property type="entry name" value="MFS general substrate transporter like domains"/>
    <property type="match status" value="1"/>
</dbReference>
<dbReference type="EMBL" id="CADEPM010000004">
    <property type="protein sequence ID" value="CAB3405199.1"/>
    <property type="molecule type" value="Genomic_DNA"/>
</dbReference>
<reference evidence="7 8" key="1">
    <citation type="submission" date="2020-04" db="EMBL/GenBank/DDBJ databases">
        <authorList>
            <person name="Laetsch R D."/>
            <person name="Stevens L."/>
            <person name="Kumar S."/>
            <person name="Blaxter L. M."/>
        </authorList>
    </citation>
    <scope>NUCLEOTIDE SEQUENCE [LARGE SCALE GENOMIC DNA]</scope>
</reference>
<evidence type="ECO:0000256" key="4">
    <source>
        <dbReference type="ARBA" id="ARBA00022989"/>
    </source>
</evidence>
<dbReference type="PANTHER" id="PTHR23294">
    <property type="entry name" value="ET TRANSLATION PRODUCT-RELATED"/>
    <property type="match status" value="1"/>
</dbReference>
<keyword evidence="3 6" id="KW-0812">Transmembrane</keyword>
<comment type="subcellular location">
    <subcellularLocation>
        <location evidence="1">Membrane</location>
        <topology evidence="1">Multi-pass membrane protein</topology>
    </subcellularLocation>
</comment>
<evidence type="ECO:0000256" key="2">
    <source>
        <dbReference type="ARBA" id="ARBA00009172"/>
    </source>
</evidence>
<dbReference type="Pfam" id="PF05978">
    <property type="entry name" value="UNC-93"/>
    <property type="match status" value="1"/>
</dbReference>
<dbReference type="PANTHER" id="PTHR23294:SF13">
    <property type="entry name" value="MFS TRANSPORTER-RELATED"/>
    <property type="match status" value="1"/>
</dbReference>
<evidence type="ECO:0000313" key="8">
    <source>
        <dbReference type="Proteomes" id="UP000494206"/>
    </source>
</evidence>
<name>A0A8S1EV01_9PELO</name>
<keyword evidence="5 6" id="KW-0472">Membrane</keyword>
<dbReference type="InterPro" id="IPR036259">
    <property type="entry name" value="MFS_trans_sf"/>
</dbReference>
<sequence>MSILFVVLMAISIVALINTILLPQPSIEKRADGRQQFLTALKSTFEMLKNSQVLLLVAFFLYTGFVRTFWVSIFPTCIKFSTRIGNNTKMLSYSMIVTGVGQVAGSLLVTAVGKRVREFGRDLFVSSAILVHIATFVLIYAAFPNEAPMRRTHLAGALMSPDALVALLSSFALGLADAVLQTQVYAYIADLFRDDSSKLFAIFKFFSGLATTFIFFVASNFSLLHHLLILVLFALISMICLICGQRCGPSRTDKIQPVLTSFRTNCIQCGN</sequence>
<organism evidence="7 8">
    <name type="scientific">Caenorhabditis bovis</name>
    <dbReference type="NCBI Taxonomy" id="2654633"/>
    <lineage>
        <taxon>Eukaryota</taxon>
        <taxon>Metazoa</taxon>
        <taxon>Ecdysozoa</taxon>
        <taxon>Nematoda</taxon>
        <taxon>Chromadorea</taxon>
        <taxon>Rhabditida</taxon>
        <taxon>Rhabditina</taxon>
        <taxon>Rhabditomorpha</taxon>
        <taxon>Rhabditoidea</taxon>
        <taxon>Rhabditidae</taxon>
        <taxon>Peloderinae</taxon>
        <taxon>Caenorhabditis</taxon>
    </lineage>
</organism>
<evidence type="ECO:0000256" key="6">
    <source>
        <dbReference type="SAM" id="Phobius"/>
    </source>
</evidence>
<feature type="transmembrane region" description="Helical" evidence="6">
    <location>
        <begin position="90"/>
        <end position="111"/>
    </location>
</feature>
<feature type="transmembrane region" description="Helical" evidence="6">
    <location>
        <begin position="163"/>
        <end position="187"/>
    </location>
</feature>
<dbReference type="InterPro" id="IPR051617">
    <property type="entry name" value="UNC-93-like_regulator"/>
</dbReference>
<protein>
    <submittedName>
        <fullName evidence="7">Uncharacterized protein</fullName>
    </submittedName>
</protein>
<comment type="caution">
    <text evidence="7">The sequence shown here is derived from an EMBL/GenBank/DDBJ whole genome shotgun (WGS) entry which is preliminary data.</text>
</comment>
<dbReference type="InterPro" id="IPR010291">
    <property type="entry name" value="Ion_channel_UNC-93"/>
</dbReference>
<dbReference type="AlphaFoldDB" id="A0A8S1EV01"/>
<feature type="transmembrane region" description="Helical" evidence="6">
    <location>
        <begin position="224"/>
        <end position="244"/>
    </location>
</feature>
<feature type="transmembrane region" description="Helical" evidence="6">
    <location>
        <begin position="123"/>
        <end position="143"/>
    </location>
</feature>
<dbReference type="Proteomes" id="UP000494206">
    <property type="component" value="Unassembled WGS sequence"/>
</dbReference>
<dbReference type="GO" id="GO:0016020">
    <property type="term" value="C:membrane"/>
    <property type="evidence" value="ECO:0007669"/>
    <property type="project" value="UniProtKB-SubCell"/>
</dbReference>
<keyword evidence="4 6" id="KW-1133">Transmembrane helix</keyword>
<evidence type="ECO:0000313" key="7">
    <source>
        <dbReference type="EMBL" id="CAB3405199.1"/>
    </source>
</evidence>
<feature type="transmembrane region" description="Helical" evidence="6">
    <location>
        <begin position="6"/>
        <end position="24"/>
    </location>
</feature>
<evidence type="ECO:0000256" key="1">
    <source>
        <dbReference type="ARBA" id="ARBA00004141"/>
    </source>
</evidence>